<feature type="compositionally biased region" description="Basic and acidic residues" evidence="1">
    <location>
        <begin position="8"/>
        <end position="17"/>
    </location>
</feature>
<protein>
    <submittedName>
        <fullName evidence="2">Uncharacterized protein</fullName>
    </submittedName>
</protein>
<dbReference type="EMBL" id="KI966407">
    <property type="protein sequence ID" value="EWC47987.1"/>
    <property type="molecule type" value="Genomic_DNA"/>
</dbReference>
<feature type="compositionally biased region" description="Pro residues" evidence="1">
    <location>
        <begin position="98"/>
        <end position="116"/>
    </location>
</feature>
<gene>
    <name evidence="2" type="ORF">DRE_02869</name>
</gene>
<feature type="compositionally biased region" description="Gly residues" evidence="1">
    <location>
        <begin position="44"/>
        <end position="53"/>
    </location>
</feature>
<accession>W7I7B6</accession>
<keyword evidence="3" id="KW-1185">Reference proteome</keyword>
<proteinExistence type="predicted"/>
<sequence>MKPGLRQLEIRYSREAGGDAATTANVPRTAWRKGADDEEEEGEGTGPAAGNAGGRRTAGPNDRTVRARFLRRPVAPLLGLPPLPRLTPLPHRHTSQPILPPTALPTPQPQRPPRVLRPPDRQRSKKMAKGM</sequence>
<name>W7I7B6_9PEZI</name>
<dbReference type="Proteomes" id="UP000024837">
    <property type="component" value="Unassembled WGS sequence"/>
</dbReference>
<evidence type="ECO:0000313" key="2">
    <source>
        <dbReference type="EMBL" id="EWC47987.1"/>
    </source>
</evidence>
<dbReference type="AlphaFoldDB" id="W7I7B6"/>
<organism evidence="2 3">
    <name type="scientific">Drechslerella stenobrocha 248</name>
    <dbReference type="NCBI Taxonomy" id="1043628"/>
    <lineage>
        <taxon>Eukaryota</taxon>
        <taxon>Fungi</taxon>
        <taxon>Dikarya</taxon>
        <taxon>Ascomycota</taxon>
        <taxon>Pezizomycotina</taxon>
        <taxon>Orbiliomycetes</taxon>
        <taxon>Orbiliales</taxon>
        <taxon>Orbiliaceae</taxon>
        <taxon>Drechslerella</taxon>
    </lineage>
</organism>
<reference evidence="2 3" key="1">
    <citation type="submission" date="2013-05" db="EMBL/GenBank/DDBJ databases">
        <title>Drechslerella stenobrocha genome reveals carnivorous origination and mechanical trapping mechanism of predatory fungi.</title>
        <authorList>
            <person name="Liu X."/>
            <person name="Zhang W."/>
            <person name="Liu K."/>
        </authorList>
    </citation>
    <scope>NUCLEOTIDE SEQUENCE [LARGE SCALE GENOMIC DNA]</scope>
    <source>
        <strain evidence="2 3">248</strain>
    </source>
</reference>
<evidence type="ECO:0000256" key="1">
    <source>
        <dbReference type="SAM" id="MobiDB-lite"/>
    </source>
</evidence>
<dbReference type="HOGENOM" id="CLU_1927553_0_0_1"/>
<evidence type="ECO:0000313" key="3">
    <source>
        <dbReference type="Proteomes" id="UP000024837"/>
    </source>
</evidence>
<feature type="region of interest" description="Disordered" evidence="1">
    <location>
        <begin position="1"/>
        <end position="131"/>
    </location>
</feature>